<evidence type="ECO:0000313" key="1">
    <source>
        <dbReference type="EMBL" id="KAJ9117369.1"/>
    </source>
</evidence>
<keyword evidence="2" id="KW-1185">Reference proteome</keyword>
<sequence>MPPKSKKPKATVNDYFGSIGQDVHKIATLAKNVRPDFSQELERVIAAITTLTTTVPTARDATGDYDGKKLFEVVLKELQRKAGLSENDSDDEGRVVRTHLRGSSSAMLEDEDIHSETATEIDSGSDGQQIIASFNHLSVEDCKTAAGRSFEASASDVSSGLMDQLEEMETLGSYDVSVSGTLNVELMMTLTV</sequence>
<dbReference type="EMBL" id="JASBWV010000032">
    <property type="protein sequence ID" value="KAJ9117369.1"/>
    <property type="molecule type" value="Genomic_DNA"/>
</dbReference>
<dbReference type="Proteomes" id="UP001234202">
    <property type="component" value="Unassembled WGS sequence"/>
</dbReference>
<name>A0ACC2X020_9TREE</name>
<reference evidence="1" key="1">
    <citation type="submission" date="2023-04" db="EMBL/GenBank/DDBJ databases">
        <title>Draft Genome sequencing of Naganishia species isolated from polar environments using Oxford Nanopore Technology.</title>
        <authorList>
            <person name="Leo P."/>
            <person name="Venkateswaran K."/>
        </authorList>
    </citation>
    <scope>NUCLEOTIDE SEQUENCE</scope>
    <source>
        <strain evidence="1">DBVPG 5303</strain>
    </source>
</reference>
<comment type="caution">
    <text evidence="1">The sequence shown here is derived from an EMBL/GenBank/DDBJ whole genome shotgun (WGS) entry which is preliminary data.</text>
</comment>
<proteinExistence type="predicted"/>
<accession>A0ACC2X020</accession>
<organism evidence="1 2">
    <name type="scientific">Naganishia onofrii</name>
    <dbReference type="NCBI Taxonomy" id="1851511"/>
    <lineage>
        <taxon>Eukaryota</taxon>
        <taxon>Fungi</taxon>
        <taxon>Dikarya</taxon>
        <taxon>Basidiomycota</taxon>
        <taxon>Agaricomycotina</taxon>
        <taxon>Tremellomycetes</taxon>
        <taxon>Filobasidiales</taxon>
        <taxon>Filobasidiaceae</taxon>
        <taxon>Naganishia</taxon>
    </lineage>
</organism>
<protein>
    <submittedName>
        <fullName evidence="1">Uncharacterized protein</fullName>
    </submittedName>
</protein>
<gene>
    <name evidence="1" type="ORF">QFC24_006463</name>
</gene>
<evidence type="ECO:0000313" key="2">
    <source>
        <dbReference type="Proteomes" id="UP001234202"/>
    </source>
</evidence>